<feature type="compositionally biased region" description="Low complexity" evidence="1">
    <location>
        <begin position="24"/>
        <end position="41"/>
    </location>
</feature>
<gene>
    <name evidence="2" type="primary">g8230</name>
    <name evidence="2" type="ORF">VP750_LOCUS7075</name>
</gene>
<dbReference type="EMBL" id="CAXHTA020000012">
    <property type="protein sequence ID" value="CAL5225416.1"/>
    <property type="molecule type" value="Genomic_DNA"/>
</dbReference>
<proteinExistence type="predicted"/>
<evidence type="ECO:0000313" key="3">
    <source>
        <dbReference type="Proteomes" id="UP001497392"/>
    </source>
</evidence>
<reference evidence="2 3" key="1">
    <citation type="submission" date="2024-06" db="EMBL/GenBank/DDBJ databases">
        <authorList>
            <person name="Kraege A."/>
            <person name="Thomma B."/>
        </authorList>
    </citation>
    <scope>NUCLEOTIDE SEQUENCE [LARGE SCALE GENOMIC DNA]</scope>
</reference>
<feature type="region of interest" description="Disordered" evidence="1">
    <location>
        <begin position="1"/>
        <end position="89"/>
    </location>
</feature>
<feature type="compositionally biased region" description="Polar residues" evidence="1">
    <location>
        <begin position="10"/>
        <end position="23"/>
    </location>
</feature>
<keyword evidence="3" id="KW-1185">Reference proteome</keyword>
<organism evidence="2 3">
    <name type="scientific">Coccomyxa viridis</name>
    <dbReference type="NCBI Taxonomy" id="1274662"/>
    <lineage>
        <taxon>Eukaryota</taxon>
        <taxon>Viridiplantae</taxon>
        <taxon>Chlorophyta</taxon>
        <taxon>core chlorophytes</taxon>
        <taxon>Trebouxiophyceae</taxon>
        <taxon>Trebouxiophyceae incertae sedis</taxon>
        <taxon>Coccomyxaceae</taxon>
        <taxon>Coccomyxa</taxon>
    </lineage>
</organism>
<evidence type="ECO:0000313" key="2">
    <source>
        <dbReference type="EMBL" id="CAL5225416.1"/>
    </source>
</evidence>
<accession>A0ABP1G0Z5</accession>
<comment type="caution">
    <text evidence="2">The sequence shown here is derived from an EMBL/GenBank/DDBJ whole genome shotgun (WGS) entry which is preliminary data.</text>
</comment>
<name>A0ABP1G0Z5_9CHLO</name>
<protein>
    <submittedName>
        <fullName evidence="2">G8230 protein</fullName>
    </submittedName>
</protein>
<dbReference type="Proteomes" id="UP001497392">
    <property type="component" value="Unassembled WGS sequence"/>
</dbReference>
<sequence length="321" mass="34688">MISRRKDPSAAQSDGGSESANSYGTAHAGGNNADAGAQASGSEHPINRFPGDNAEKRGSSQKPATSGSDSESDGESAGLEHWPSLPNRLSERDVPATAIKIRFNSRLRGLKRKLAGILQEFDQDRYAEVERRQAEREGSRALKECEKQQQTYPRVQPQAYLALIAPDGSVKVSMSEGLEENPKVRRAAELLTASLKHMVAGQQLDKRIAAVAAALAARAAGRSLGGANRRQPIHLSSGSDWKECKEQCRCQQRCAALRAKTGWPADLACVDPNDKGTSVDSQWSHAFLRFAKTHGWYNQAALANQPNRQPCAGGSIETMQT</sequence>
<evidence type="ECO:0000256" key="1">
    <source>
        <dbReference type="SAM" id="MobiDB-lite"/>
    </source>
</evidence>